<evidence type="ECO:0000256" key="1">
    <source>
        <dbReference type="SAM" id="MobiDB-lite"/>
    </source>
</evidence>
<feature type="region of interest" description="Disordered" evidence="1">
    <location>
        <begin position="840"/>
        <end position="860"/>
    </location>
</feature>
<dbReference type="Proteomes" id="UP001174691">
    <property type="component" value="Unassembled WGS sequence"/>
</dbReference>
<feature type="region of interest" description="Disordered" evidence="1">
    <location>
        <begin position="79"/>
        <end position="98"/>
    </location>
</feature>
<feature type="compositionally biased region" description="Polar residues" evidence="1">
    <location>
        <begin position="16"/>
        <end position="25"/>
    </location>
</feature>
<evidence type="ECO:0008006" key="4">
    <source>
        <dbReference type="Google" id="ProtNLM"/>
    </source>
</evidence>
<keyword evidence="3" id="KW-1185">Reference proteome</keyword>
<dbReference type="EMBL" id="JANBVN010000062">
    <property type="protein sequence ID" value="KAJ9151563.1"/>
    <property type="molecule type" value="Genomic_DNA"/>
</dbReference>
<feature type="compositionally biased region" description="Low complexity" evidence="1">
    <location>
        <begin position="61"/>
        <end position="71"/>
    </location>
</feature>
<feature type="compositionally biased region" description="Low complexity" evidence="1">
    <location>
        <begin position="311"/>
        <end position="324"/>
    </location>
</feature>
<dbReference type="AlphaFoldDB" id="A0AA38VXG0"/>
<feature type="region of interest" description="Disordered" evidence="1">
    <location>
        <begin position="311"/>
        <end position="332"/>
    </location>
</feature>
<feature type="compositionally biased region" description="Acidic residues" evidence="1">
    <location>
        <begin position="773"/>
        <end position="796"/>
    </location>
</feature>
<reference evidence="2" key="1">
    <citation type="submission" date="2022-07" db="EMBL/GenBank/DDBJ databases">
        <title>Fungi with potential for degradation of polypropylene.</title>
        <authorList>
            <person name="Gostincar C."/>
        </authorList>
    </citation>
    <scope>NUCLEOTIDE SEQUENCE</scope>
    <source>
        <strain evidence="2">EXF-13287</strain>
    </source>
</reference>
<evidence type="ECO:0000313" key="3">
    <source>
        <dbReference type="Proteomes" id="UP001174691"/>
    </source>
</evidence>
<feature type="compositionally biased region" description="Pro residues" evidence="1">
    <location>
        <begin position="1"/>
        <end position="12"/>
    </location>
</feature>
<feature type="region of interest" description="Disordered" evidence="1">
    <location>
        <begin position="716"/>
        <end position="736"/>
    </location>
</feature>
<sequence length="860" mass="95921">MSFPFPASPTPPLGSSRRNPQLPSQFYNGLSAARLQAETSNDGNLPDHDAAASQRRPRTLGASGATATTSSINQNAMSLSLPPGHEYPTRLLPNPPKRKRYSIDDVTFQLGKVRVNKSGQAHINIIPPDDDSPKADYLAAYRSASDWDKHVDDSFATLPSDLQSSLREVITTRTVSARKASDRLVRELSSFTTTADNHPELSKQRPSSSFDLISAISSSIEILVLVGTYLRPRDILALYSISRAFHATLDTHMRSSVVVWAGHSCRLAAEIFPHQFYAGGAVPDPMGRPRDPAYHDIYARLTAAAAAASNLSNTPSSSSSAPNSEAKKKQKEETRYIPSLRWLQMVHARGTRVRDIVAALARRGHRLPPNSDSTLLKLWLVMDLPTNVDRCAVVGSTSFFTRFDLYRSAVFLVKLLMRTNDPLYGPDHGVLVELMLGQWGMTPLWKLLRGKGYTTMREVVGAKMRYDVIPTVDEREKGLPVLGVPVEEMGRGHREGWGKGEEHLLRVDELVVRECARRGIEVDECVESMAVYGHVDIAKGENLVPSLEELYMSDEEMPEELPAEEDGKRRVLIYGGAGNVPFNKGEWNPKLVRKANWEDLTEEMRTAIEEDDRDEMLRSLRWEEDSGGLSAEGSEGDDSEETEDVVDVGDVKGKGKLVDRTQEDEEPGVFDDDSVLGGTDDDRDDVSDEESLDGFYGSSVCFSNMPELQSRITSINSLPVMTPPREGSPDLVGIHGDQHMDEMDLEEDDMDMDTTLIPSSLTVTPLKLAPSQLEEDTSEEEDSSDEDDSEDELDDEERQRLAAELDEELLAQADHHYSEDELEYDWDAWKEQADAVIVARDGDDEDEEEEREKMEYRRLY</sequence>
<feature type="region of interest" description="Disordered" evidence="1">
    <location>
        <begin position="1"/>
        <end position="25"/>
    </location>
</feature>
<organism evidence="2 3">
    <name type="scientific">Coniochaeta hoffmannii</name>
    <dbReference type="NCBI Taxonomy" id="91930"/>
    <lineage>
        <taxon>Eukaryota</taxon>
        <taxon>Fungi</taxon>
        <taxon>Dikarya</taxon>
        <taxon>Ascomycota</taxon>
        <taxon>Pezizomycotina</taxon>
        <taxon>Sordariomycetes</taxon>
        <taxon>Sordariomycetidae</taxon>
        <taxon>Coniochaetales</taxon>
        <taxon>Coniochaetaceae</taxon>
        <taxon>Coniochaeta</taxon>
    </lineage>
</organism>
<feature type="compositionally biased region" description="Basic and acidic residues" evidence="1">
    <location>
        <begin position="649"/>
        <end position="661"/>
    </location>
</feature>
<feature type="region of interest" description="Disordered" evidence="1">
    <location>
        <begin position="622"/>
        <end position="700"/>
    </location>
</feature>
<feature type="region of interest" description="Disordered" evidence="1">
    <location>
        <begin position="39"/>
        <end position="74"/>
    </location>
</feature>
<feature type="compositionally biased region" description="Basic and acidic residues" evidence="1">
    <location>
        <begin position="851"/>
        <end position="860"/>
    </location>
</feature>
<feature type="compositionally biased region" description="Acidic residues" evidence="1">
    <location>
        <begin position="634"/>
        <end position="647"/>
    </location>
</feature>
<name>A0AA38VXG0_9PEZI</name>
<feature type="region of interest" description="Disordered" evidence="1">
    <location>
        <begin position="752"/>
        <end position="798"/>
    </location>
</feature>
<proteinExistence type="predicted"/>
<protein>
    <recommendedName>
        <fullName evidence="4">F-box domain-containing protein</fullName>
    </recommendedName>
</protein>
<evidence type="ECO:0000313" key="2">
    <source>
        <dbReference type="EMBL" id="KAJ9151563.1"/>
    </source>
</evidence>
<accession>A0AA38VXG0</accession>
<gene>
    <name evidence="2" type="ORF">NKR19_g4817</name>
</gene>
<feature type="compositionally biased region" description="Acidic residues" evidence="1">
    <location>
        <begin position="662"/>
        <end position="692"/>
    </location>
</feature>
<comment type="caution">
    <text evidence="2">The sequence shown here is derived from an EMBL/GenBank/DDBJ whole genome shotgun (WGS) entry which is preliminary data.</text>
</comment>